<feature type="compositionally biased region" description="Acidic residues" evidence="1">
    <location>
        <begin position="281"/>
        <end position="290"/>
    </location>
</feature>
<proteinExistence type="predicted"/>
<dbReference type="AlphaFoldDB" id="A0A6A6B4U8"/>
<dbReference type="InterPro" id="IPR036397">
    <property type="entry name" value="RNaseH_sf"/>
</dbReference>
<dbReference type="Gene3D" id="3.30.420.10">
    <property type="entry name" value="Ribonuclease H-like superfamily/Ribonuclease H"/>
    <property type="match status" value="1"/>
</dbReference>
<reference evidence="3" key="1">
    <citation type="journal article" date="2020" name="Stud. Mycol.">
        <title>101 Dothideomycetes genomes: a test case for predicting lifestyles and emergence of pathogens.</title>
        <authorList>
            <person name="Haridas S."/>
            <person name="Albert R."/>
            <person name="Binder M."/>
            <person name="Bloem J."/>
            <person name="Labutti K."/>
            <person name="Salamov A."/>
            <person name="Andreopoulos B."/>
            <person name="Baker S."/>
            <person name="Barry K."/>
            <person name="Bills G."/>
            <person name="Bluhm B."/>
            <person name="Cannon C."/>
            <person name="Castanera R."/>
            <person name="Culley D."/>
            <person name="Daum C."/>
            <person name="Ezra D."/>
            <person name="Gonzalez J."/>
            <person name="Henrissat B."/>
            <person name="Kuo A."/>
            <person name="Liang C."/>
            <person name="Lipzen A."/>
            <person name="Lutzoni F."/>
            <person name="Magnuson J."/>
            <person name="Mondo S."/>
            <person name="Nolan M."/>
            <person name="Ohm R."/>
            <person name="Pangilinan J."/>
            <person name="Park H.-J."/>
            <person name="Ramirez L."/>
            <person name="Alfaro M."/>
            <person name="Sun H."/>
            <person name="Tritt A."/>
            <person name="Yoshinaga Y."/>
            <person name="Zwiers L.-H."/>
            <person name="Turgeon B."/>
            <person name="Goodwin S."/>
            <person name="Spatafora J."/>
            <person name="Crous P."/>
            <person name="Grigoriev I."/>
        </authorList>
    </citation>
    <scope>NUCLEOTIDE SEQUENCE</scope>
    <source>
        <strain evidence="3">CBS 121167</strain>
    </source>
</reference>
<evidence type="ECO:0000313" key="3">
    <source>
        <dbReference type="EMBL" id="KAF2137781.1"/>
    </source>
</evidence>
<sequence length="300" mass="34371">METVVVDSIPELYSLINDISNLPPNPPPLYINLEGIELGRHGSVSTMSLCVPAKKKIYHIDIHVLGSAAFTTTTSSGKSLKTVLESSTIPKVFFDMRKDSDALFAHYQVSLARVQDVQLMELATRKYSKKWLASLVKCTEDSTIPTAVRSSWQNHQTSLRNVSFLYRRPIPAEVERYCSFRVSVLPDLWKFYDTKLRPANETFWREKVDQTTKERIRLSHSMGASIEATTTAQGPWDPDEIEEEIDAWNEEVMENAREEAEEEAQRLEEAFEAFKDEMELREEEISDWESDGVHCEADAW</sequence>
<name>A0A6A6B4U8_9PEZI</name>
<dbReference type="InterPro" id="IPR012337">
    <property type="entry name" value="RNaseH-like_sf"/>
</dbReference>
<dbReference type="RefSeq" id="XP_033393496.1">
    <property type="nucleotide sequence ID" value="XM_033541162.1"/>
</dbReference>
<dbReference type="SMART" id="SM00474">
    <property type="entry name" value="35EXOc"/>
    <property type="match status" value="1"/>
</dbReference>
<protein>
    <recommendedName>
        <fullName evidence="2">3'-5' exonuclease domain-containing protein</fullName>
    </recommendedName>
</protein>
<dbReference type="GeneID" id="54298658"/>
<feature type="domain" description="3'-5' exonuclease" evidence="2">
    <location>
        <begin position="3"/>
        <end position="197"/>
    </location>
</feature>
<dbReference type="SUPFAM" id="SSF53098">
    <property type="entry name" value="Ribonuclease H-like"/>
    <property type="match status" value="1"/>
</dbReference>
<dbReference type="OrthoDB" id="26838at2759"/>
<evidence type="ECO:0000313" key="4">
    <source>
        <dbReference type="Proteomes" id="UP000799438"/>
    </source>
</evidence>
<organism evidence="3 4">
    <name type="scientific">Aplosporella prunicola CBS 121167</name>
    <dbReference type="NCBI Taxonomy" id="1176127"/>
    <lineage>
        <taxon>Eukaryota</taxon>
        <taxon>Fungi</taxon>
        <taxon>Dikarya</taxon>
        <taxon>Ascomycota</taxon>
        <taxon>Pezizomycotina</taxon>
        <taxon>Dothideomycetes</taxon>
        <taxon>Dothideomycetes incertae sedis</taxon>
        <taxon>Botryosphaeriales</taxon>
        <taxon>Aplosporellaceae</taxon>
        <taxon>Aplosporella</taxon>
    </lineage>
</organism>
<feature type="region of interest" description="Disordered" evidence="1">
    <location>
        <begin position="281"/>
        <end position="300"/>
    </location>
</feature>
<accession>A0A6A6B4U8</accession>
<dbReference type="PANTHER" id="PTHR43040">
    <property type="entry name" value="RIBONUCLEASE D"/>
    <property type="match status" value="1"/>
</dbReference>
<gene>
    <name evidence="3" type="ORF">K452DRAFT_291354</name>
</gene>
<dbReference type="InterPro" id="IPR002562">
    <property type="entry name" value="3'-5'_exonuclease_dom"/>
</dbReference>
<dbReference type="EMBL" id="ML995500">
    <property type="protein sequence ID" value="KAF2137781.1"/>
    <property type="molecule type" value="Genomic_DNA"/>
</dbReference>
<dbReference type="Proteomes" id="UP000799438">
    <property type="component" value="Unassembled WGS sequence"/>
</dbReference>
<feature type="compositionally biased region" description="Basic and acidic residues" evidence="1">
    <location>
        <begin position="291"/>
        <end position="300"/>
    </location>
</feature>
<dbReference type="GO" id="GO:0006139">
    <property type="term" value="P:nucleobase-containing compound metabolic process"/>
    <property type="evidence" value="ECO:0007669"/>
    <property type="project" value="InterPro"/>
</dbReference>
<keyword evidence="4" id="KW-1185">Reference proteome</keyword>
<evidence type="ECO:0000259" key="2">
    <source>
        <dbReference type="SMART" id="SM00474"/>
    </source>
</evidence>
<dbReference type="GO" id="GO:0003676">
    <property type="term" value="F:nucleic acid binding"/>
    <property type="evidence" value="ECO:0007669"/>
    <property type="project" value="InterPro"/>
</dbReference>
<evidence type="ECO:0000256" key="1">
    <source>
        <dbReference type="SAM" id="MobiDB-lite"/>
    </source>
</evidence>
<dbReference type="PANTHER" id="PTHR43040:SF1">
    <property type="entry name" value="RIBONUCLEASE D"/>
    <property type="match status" value="1"/>
</dbReference>
<dbReference type="GO" id="GO:0008408">
    <property type="term" value="F:3'-5' exonuclease activity"/>
    <property type="evidence" value="ECO:0007669"/>
    <property type="project" value="InterPro"/>
</dbReference>
<dbReference type="Pfam" id="PF01612">
    <property type="entry name" value="DNA_pol_A_exo1"/>
    <property type="match status" value="1"/>
</dbReference>